<name>A0AAN6ZTJ7_9PEZI</name>
<evidence type="ECO:0000256" key="1">
    <source>
        <dbReference type="SAM" id="MobiDB-lite"/>
    </source>
</evidence>
<feature type="region of interest" description="Disordered" evidence="1">
    <location>
        <begin position="132"/>
        <end position="224"/>
    </location>
</feature>
<feature type="compositionally biased region" description="Low complexity" evidence="1">
    <location>
        <begin position="141"/>
        <end position="157"/>
    </location>
</feature>
<gene>
    <name evidence="2" type="ORF">C8A00DRAFT_45394</name>
</gene>
<feature type="compositionally biased region" description="Pro residues" evidence="1">
    <location>
        <begin position="196"/>
        <end position="222"/>
    </location>
</feature>
<evidence type="ECO:0000313" key="2">
    <source>
        <dbReference type="EMBL" id="KAK4151385.1"/>
    </source>
</evidence>
<protein>
    <submittedName>
        <fullName evidence="2">Uncharacterized protein</fullName>
    </submittedName>
</protein>
<comment type="caution">
    <text evidence="2">The sequence shown here is derived from an EMBL/GenBank/DDBJ whole genome shotgun (WGS) entry which is preliminary data.</text>
</comment>
<reference evidence="2" key="1">
    <citation type="journal article" date="2023" name="Mol. Phylogenet. Evol.">
        <title>Genome-scale phylogeny and comparative genomics of the fungal order Sordariales.</title>
        <authorList>
            <person name="Hensen N."/>
            <person name="Bonometti L."/>
            <person name="Westerberg I."/>
            <person name="Brannstrom I.O."/>
            <person name="Guillou S."/>
            <person name="Cros-Aarteil S."/>
            <person name="Calhoun S."/>
            <person name="Haridas S."/>
            <person name="Kuo A."/>
            <person name="Mondo S."/>
            <person name="Pangilinan J."/>
            <person name="Riley R."/>
            <person name="LaButti K."/>
            <person name="Andreopoulos B."/>
            <person name="Lipzen A."/>
            <person name="Chen C."/>
            <person name="Yan M."/>
            <person name="Daum C."/>
            <person name="Ng V."/>
            <person name="Clum A."/>
            <person name="Steindorff A."/>
            <person name="Ohm R.A."/>
            <person name="Martin F."/>
            <person name="Silar P."/>
            <person name="Natvig D.O."/>
            <person name="Lalanne C."/>
            <person name="Gautier V."/>
            <person name="Ament-Velasquez S.L."/>
            <person name="Kruys A."/>
            <person name="Hutchinson M.I."/>
            <person name="Powell A.J."/>
            <person name="Barry K."/>
            <person name="Miller A.N."/>
            <person name="Grigoriev I.V."/>
            <person name="Debuchy R."/>
            <person name="Gladieux P."/>
            <person name="Hiltunen Thoren M."/>
            <person name="Johannesson H."/>
        </authorList>
    </citation>
    <scope>NUCLEOTIDE SEQUENCE</scope>
    <source>
        <strain evidence="2">CBS 538.74</strain>
    </source>
</reference>
<proteinExistence type="predicted"/>
<evidence type="ECO:0000313" key="3">
    <source>
        <dbReference type="Proteomes" id="UP001302745"/>
    </source>
</evidence>
<dbReference type="AlphaFoldDB" id="A0AAN6ZTJ7"/>
<accession>A0AAN6ZTJ7</accession>
<sequence length="299" mass="32533">MVSTHNITWRQHQQPRINPRPSFYWPELRDGHRADGIWPLAVYVFSSHVGIVGDAGVRGAQFHDSSFHPRPFRNTPFSGMDSTIPRHFSRPPLPPPLTPPTISSGSFFPFEDRRPSYAATISPVLDTSFIHQPNPEYGGCSTSTDVPSSSPQSTTTFPHRRSYTRSIPIPTTNASASSSTETMTSSSTVNTFSPSSYPPTSPLLPPPPPGEYDPPPQPPSAPPEYEFVGGPGGPGVFLSQQEIDVQGEIISVMDHAGHGWKRHTRVYGGGVCLACVSARGRDGGRGGFYGDKVPLEDRR</sequence>
<reference evidence="2" key="2">
    <citation type="submission" date="2023-05" db="EMBL/GenBank/DDBJ databases">
        <authorList>
            <consortium name="Lawrence Berkeley National Laboratory"/>
            <person name="Steindorff A."/>
            <person name="Hensen N."/>
            <person name="Bonometti L."/>
            <person name="Westerberg I."/>
            <person name="Brannstrom I.O."/>
            <person name="Guillou S."/>
            <person name="Cros-Aarteil S."/>
            <person name="Calhoun S."/>
            <person name="Haridas S."/>
            <person name="Kuo A."/>
            <person name="Mondo S."/>
            <person name="Pangilinan J."/>
            <person name="Riley R."/>
            <person name="Labutti K."/>
            <person name="Andreopoulos B."/>
            <person name="Lipzen A."/>
            <person name="Chen C."/>
            <person name="Yanf M."/>
            <person name="Daum C."/>
            <person name="Ng V."/>
            <person name="Clum A."/>
            <person name="Ohm R."/>
            <person name="Martin F."/>
            <person name="Silar P."/>
            <person name="Natvig D."/>
            <person name="Lalanne C."/>
            <person name="Gautier V."/>
            <person name="Ament-Velasquez S.L."/>
            <person name="Kruys A."/>
            <person name="Hutchinson M.I."/>
            <person name="Powell A.J."/>
            <person name="Barry K."/>
            <person name="Miller A.N."/>
            <person name="Grigoriev I.V."/>
            <person name="Debuchy R."/>
            <person name="Gladieux P."/>
            <person name="Thoren M.H."/>
            <person name="Johannesson H."/>
        </authorList>
    </citation>
    <scope>NUCLEOTIDE SEQUENCE</scope>
    <source>
        <strain evidence="2">CBS 538.74</strain>
    </source>
</reference>
<dbReference type="Proteomes" id="UP001302745">
    <property type="component" value="Unassembled WGS sequence"/>
</dbReference>
<feature type="compositionally biased region" description="Low complexity" evidence="1">
    <location>
        <begin position="171"/>
        <end position="195"/>
    </location>
</feature>
<dbReference type="EMBL" id="MU857018">
    <property type="protein sequence ID" value="KAK4151385.1"/>
    <property type="molecule type" value="Genomic_DNA"/>
</dbReference>
<keyword evidence="3" id="KW-1185">Reference proteome</keyword>
<organism evidence="2 3">
    <name type="scientific">Chaetomidium leptoderma</name>
    <dbReference type="NCBI Taxonomy" id="669021"/>
    <lineage>
        <taxon>Eukaryota</taxon>
        <taxon>Fungi</taxon>
        <taxon>Dikarya</taxon>
        <taxon>Ascomycota</taxon>
        <taxon>Pezizomycotina</taxon>
        <taxon>Sordariomycetes</taxon>
        <taxon>Sordariomycetidae</taxon>
        <taxon>Sordariales</taxon>
        <taxon>Chaetomiaceae</taxon>
        <taxon>Chaetomidium</taxon>
    </lineage>
</organism>